<evidence type="ECO:0000256" key="3">
    <source>
        <dbReference type="ARBA" id="ARBA00022692"/>
    </source>
</evidence>
<protein>
    <submittedName>
        <fullName evidence="8">MFS transporter</fullName>
    </submittedName>
</protein>
<comment type="subcellular location">
    <subcellularLocation>
        <location evidence="1">Membrane</location>
        <topology evidence="1">Multi-pass membrane protein</topology>
    </subcellularLocation>
</comment>
<evidence type="ECO:0000313" key="8">
    <source>
        <dbReference type="EMBL" id="MFC7080873.1"/>
    </source>
</evidence>
<name>A0ABD5WP83_9EURY</name>
<evidence type="ECO:0000256" key="6">
    <source>
        <dbReference type="SAM" id="Phobius"/>
    </source>
</evidence>
<proteinExistence type="predicted"/>
<feature type="transmembrane region" description="Helical" evidence="6">
    <location>
        <begin position="17"/>
        <end position="41"/>
    </location>
</feature>
<evidence type="ECO:0000256" key="2">
    <source>
        <dbReference type="ARBA" id="ARBA00022448"/>
    </source>
</evidence>
<dbReference type="InterPro" id="IPR020846">
    <property type="entry name" value="MFS_dom"/>
</dbReference>
<evidence type="ECO:0000256" key="4">
    <source>
        <dbReference type="ARBA" id="ARBA00022989"/>
    </source>
</evidence>
<dbReference type="PROSITE" id="PS50850">
    <property type="entry name" value="MFS"/>
    <property type="match status" value="1"/>
</dbReference>
<dbReference type="AlphaFoldDB" id="A0ABD5WP83"/>
<feature type="transmembrane region" description="Helical" evidence="6">
    <location>
        <begin position="107"/>
        <end position="127"/>
    </location>
</feature>
<feature type="transmembrane region" description="Helical" evidence="6">
    <location>
        <begin position="247"/>
        <end position="264"/>
    </location>
</feature>
<keyword evidence="2" id="KW-0813">Transport</keyword>
<organism evidence="8 9">
    <name type="scientific">Halorussus caseinilyticus</name>
    <dbReference type="NCBI Taxonomy" id="3034025"/>
    <lineage>
        <taxon>Archaea</taxon>
        <taxon>Methanobacteriati</taxon>
        <taxon>Methanobacteriota</taxon>
        <taxon>Stenosarchaea group</taxon>
        <taxon>Halobacteria</taxon>
        <taxon>Halobacteriales</taxon>
        <taxon>Haladaptataceae</taxon>
        <taxon>Halorussus</taxon>
    </lineage>
</organism>
<feature type="transmembrane region" description="Helical" evidence="6">
    <location>
        <begin position="318"/>
        <end position="341"/>
    </location>
</feature>
<dbReference type="SUPFAM" id="SSF103473">
    <property type="entry name" value="MFS general substrate transporter"/>
    <property type="match status" value="1"/>
</dbReference>
<comment type="caution">
    <text evidence="8">The sequence shown here is derived from an EMBL/GenBank/DDBJ whole genome shotgun (WGS) entry which is preliminary data.</text>
</comment>
<accession>A0ABD5WP83</accession>
<gene>
    <name evidence="8" type="ORF">ACFQJ6_12910</name>
</gene>
<keyword evidence="4 6" id="KW-1133">Transmembrane helix</keyword>
<feature type="domain" description="Major facilitator superfamily (MFS) profile" evidence="7">
    <location>
        <begin position="16"/>
        <end position="420"/>
    </location>
</feature>
<keyword evidence="9" id="KW-1185">Reference proteome</keyword>
<feature type="transmembrane region" description="Helical" evidence="6">
    <location>
        <begin position="82"/>
        <end position="101"/>
    </location>
</feature>
<sequence length="431" mass="45449">MAESSGGSLRLFGNREFVALASTAFARSQAYSTILIALALYADMFDTSGTVEGLFGTAFAAIQLLIVLPLGRYIDLRDSKKFLLAGLALNVVVFVGFAFASGVEHVILLRVVQGFSASILWLTGTTVIGEISPDDSRGLWIGTYNQVGAFSSLLGDVFGGLLLFLYDFEVTYAVLSVITVGAFLAVFAFLRDNPGGRADPEEATGYETLADLMERRAIKALVFFRGAFSVGKMAVIIFLPIYARTEFGINALVIGGIMAGGKLTKSLTQGKVGDLTDRFGEKYRFILAGALTYALGTALVPLAGFAEGYVPGTTLTAFGTSLALPGAFFVLFAAYAVLGVADSLRLPASMALFVEEGEHFDAVGSSLSLRSIAWKVGQVGGPVLVGAIWDATSVLVAFWTAAAFIVVSAAVFAWLFTMEPAPDHATAAADD</sequence>
<evidence type="ECO:0000313" key="9">
    <source>
        <dbReference type="Proteomes" id="UP001596407"/>
    </source>
</evidence>
<feature type="transmembrane region" description="Helical" evidence="6">
    <location>
        <begin position="53"/>
        <end position="70"/>
    </location>
</feature>
<dbReference type="InterPro" id="IPR036259">
    <property type="entry name" value="MFS_trans_sf"/>
</dbReference>
<dbReference type="Gene3D" id="1.20.1250.20">
    <property type="entry name" value="MFS general substrate transporter like domains"/>
    <property type="match status" value="2"/>
</dbReference>
<dbReference type="Pfam" id="PF07690">
    <property type="entry name" value="MFS_1"/>
    <property type="match status" value="2"/>
</dbReference>
<evidence type="ECO:0000259" key="7">
    <source>
        <dbReference type="PROSITE" id="PS50850"/>
    </source>
</evidence>
<dbReference type="RefSeq" id="WP_276281244.1">
    <property type="nucleotide sequence ID" value="NZ_CP119809.1"/>
</dbReference>
<dbReference type="PANTHER" id="PTHR23506">
    <property type="entry name" value="GH10249P"/>
    <property type="match status" value="1"/>
</dbReference>
<feature type="transmembrane region" description="Helical" evidence="6">
    <location>
        <begin position="222"/>
        <end position="241"/>
    </location>
</feature>
<feature type="transmembrane region" description="Helical" evidence="6">
    <location>
        <begin position="172"/>
        <end position="190"/>
    </location>
</feature>
<dbReference type="InterPro" id="IPR050930">
    <property type="entry name" value="MFS_Vesicular_Transporter"/>
</dbReference>
<dbReference type="CDD" id="cd17325">
    <property type="entry name" value="MFS_MdtG_SLC18_like"/>
    <property type="match status" value="1"/>
</dbReference>
<feature type="transmembrane region" description="Helical" evidence="6">
    <location>
        <begin position="394"/>
        <end position="416"/>
    </location>
</feature>
<dbReference type="InterPro" id="IPR011701">
    <property type="entry name" value="MFS"/>
</dbReference>
<dbReference type="Proteomes" id="UP001596407">
    <property type="component" value="Unassembled WGS sequence"/>
</dbReference>
<dbReference type="GeneID" id="79302433"/>
<reference evidence="8 9" key="1">
    <citation type="journal article" date="2019" name="Int. J. Syst. Evol. Microbiol.">
        <title>The Global Catalogue of Microorganisms (GCM) 10K type strain sequencing project: providing services to taxonomists for standard genome sequencing and annotation.</title>
        <authorList>
            <consortium name="The Broad Institute Genomics Platform"/>
            <consortium name="The Broad Institute Genome Sequencing Center for Infectious Disease"/>
            <person name="Wu L."/>
            <person name="Ma J."/>
        </authorList>
    </citation>
    <scope>NUCLEOTIDE SEQUENCE [LARGE SCALE GENOMIC DNA]</scope>
    <source>
        <strain evidence="8 9">DT72</strain>
    </source>
</reference>
<dbReference type="EMBL" id="JBHSZH010000005">
    <property type="protein sequence ID" value="MFC7080873.1"/>
    <property type="molecule type" value="Genomic_DNA"/>
</dbReference>
<keyword evidence="3 6" id="KW-0812">Transmembrane</keyword>
<keyword evidence="5 6" id="KW-0472">Membrane</keyword>
<feature type="transmembrane region" description="Helical" evidence="6">
    <location>
        <begin position="285"/>
        <end position="306"/>
    </location>
</feature>
<evidence type="ECO:0000256" key="5">
    <source>
        <dbReference type="ARBA" id="ARBA00023136"/>
    </source>
</evidence>
<evidence type="ECO:0000256" key="1">
    <source>
        <dbReference type="ARBA" id="ARBA00004141"/>
    </source>
</evidence>
<dbReference type="GO" id="GO:0016020">
    <property type="term" value="C:membrane"/>
    <property type="evidence" value="ECO:0007669"/>
    <property type="project" value="UniProtKB-SubCell"/>
</dbReference>
<dbReference type="PANTHER" id="PTHR23506:SF23">
    <property type="entry name" value="GH10249P"/>
    <property type="match status" value="1"/>
</dbReference>